<sequence>MGLIDLLFRKAVVRVFAEELVVIDTDSALWEAVRPLVAAALRLDQQQEPSWHGWNKEQIITFLCTLPEHCTLVCGVWDTLTDEEGNEREVLVLGCVCEAQRGEVLTVRTFEALQDEKLPPLQELEPGFEHAREIMRTIKAQIAPVAWALFTDKTTWDEWLLAEGNEGGVADKKALLSLFAQQGRCVLMGSQAAHHSHHP</sequence>
<gene>
    <name evidence="1" type="ORF">KSB_37930</name>
</gene>
<comment type="caution">
    <text evidence="1">The sequence shown here is derived from an EMBL/GenBank/DDBJ whole genome shotgun (WGS) entry which is preliminary data.</text>
</comment>
<accession>A0ABQ3UR94</accession>
<proteinExistence type="predicted"/>
<dbReference type="EMBL" id="BNJG01000001">
    <property type="protein sequence ID" value="GHO55318.1"/>
    <property type="molecule type" value="Genomic_DNA"/>
</dbReference>
<keyword evidence="2" id="KW-1185">Reference proteome</keyword>
<evidence type="ECO:0000313" key="1">
    <source>
        <dbReference type="EMBL" id="GHO55318.1"/>
    </source>
</evidence>
<organism evidence="1 2">
    <name type="scientific">Ktedonobacter robiniae</name>
    <dbReference type="NCBI Taxonomy" id="2778365"/>
    <lineage>
        <taxon>Bacteria</taxon>
        <taxon>Bacillati</taxon>
        <taxon>Chloroflexota</taxon>
        <taxon>Ktedonobacteria</taxon>
        <taxon>Ktedonobacterales</taxon>
        <taxon>Ktedonobacteraceae</taxon>
        <taxon>Ktedonobacter</taxon>
    </lineage>
</organism>
<evidence type="ECO:0000313" key="2">
    <source>
        <dbReference type="Proteomes" id="UP000654345"/>
    </source>
</evidence>
<name>A0ABQ3UR94_9CHLR</name>
<protein>
    <submittedName>
        <fullName evidence="1">Uncharacterized protein</fullName>
    </submittedName>
</protein>
<dbReference type="Proteomes" id="UP000654345">
    <property type="component" value="Unassembled WGS sequence"/>
</dbReference>
<reference evidence="1 2" key="1">
    <citation type="journal article" date="2021" name="Int. J. Syst. Evol. Microbiol.">
        <title>Reticulibacter mediterranei gen. nov., sp. nov., within the new family Reticulibacteraceae fam. nov., and Ktedonospora formicarum gen. nov., sp. nov., Ktedonobacter robiniae sp. nov., Dictyobacter formicarum sp. nov. and Dictyobacter arantiisoli sp. nov., belonging to the class Ktedonobacteria.</title>
        <authorList>
            <person name="Yabe S."/>
            <person name="Zheng Y."/>
            <person name="Wang C.M."/>
            <person name="Sakai Y."/>
            <person name="Abe K."/>
            <person name="Yokota A."/>
            <person name="Donadio S."/>
            <person name="Cavaletti L."/>
            <person name="Monciardini P."/>
        </authorList>
    </citation>
    <scope>NUCLEOTIDE SEQUENCE [LARGE SCALE GENOMIC DNA]</scope>
    <source>
        <strain evidence="1 2">SOSP1-30</strain>
    </source>
</reference>